<evidence type="ECO:0000313" key="1">
    <source>
        <dbReference type="EMBL" id="CEK89310.1"/>
    </source>
</evidence>
<feature type="non-terminal residue" evidence="1">
    <location>
        <position position="63"/>
    </location>
</feature>
<evidence type="ECO:0000313" key="2">
    <source>
        <dbReference type="EMBL" id="CEK89311.1"/>
    </source>
</evidence>
<organism evidence="1">
    <name type="scientific">Arion vulgaris</name>
    <dbReference type="NCBI Taxonomy" id="1028688"/>
    <lineage>
        <taxon>Eukaryota</taxon>
        <taxon>Metazoa</taxon>
        <taxon>Spiralia</taxon>
        <taxon>Lophotrochozoa</taxon>
        <taxon>Mollusca</taxon>
        <taxon>Gastropoda</taxon>
        <taxon>Heterobranchia</taxon>
        <taxon>Euthyneura</taxon>
        <taxon>Panpulmonata</taxon>
        <taxon>Eupulmonata</taxon>
        <taxon>Stylommatophora</taxon>
        <taxon>Helicina</taxon>
        <taxon>Arionoidea</taxon>
        <taxon>Arionidae</taxon>
        <taxon>Arion</taxon>
    </lineage>
</organism>
<proteinExistence type="predicted"/>
<protein>
    <submittedName>
        <fullName evidence="1">Uncharacterized protein</fullName>
    </submittedName>
</protein>
<dbReference type="EMBL" id="HACG01042445">
    <property type="protein sequence ID" value="CEK89310.1"/>
    <property type="molecule type" value="Transcribed_RNA"/>
</dbReference>
<name>A0A0B7BB44_9EUPU</name>
<sequence>MFLVKQMAKGGWTQEISQYREHQQQMSTAKSSLQSVKQKTTHVVQLKITSSPDLSAVDCLIRA</sequence>
<reference evidence="1" key="1">
    <citation type="submission" date="2014-12" db="EMBL/GenBank/DDBJ databases">
        <title>Insight into the proteome of Arion vulgaris.</title>
        <authorList>
            <person name="Aradska J."/>
            <person name="Bulat T."/>
            <person name="Smidak R."/>
            <person name="Sarate P."/>
            <person name="Gangsoo J."/>
            <person name="Sialana F."/>
            <person name="Bilban M."/>
            <person name="Lubec G."/>
        </authorList>
    </citation>
    <scope>NUCLEOTIDE SEQUENCE</scope>
    <source>
        <tissue evidence="1">Skin</tissue>
    </source>
</reference>
<dbReference type="EMBL" id="HACG01042446">
    <property type="protein sequence ID" value="CEK89311.1"/>
    <property type="molecule type" value="Transcribed_RNA"/>
</dbReference>
<dbReference type="AlphaFoldDB" id="A0A0B7BB44"/>
<gene>
    <name evidence="1" type="primary">ORF170099</name>
    <name evidence="2" type="synonym">ORF170103</name>
</gene>
<accession>A0A0B7BB44</accession>